<accession>A0ABS9D416</accession>
<dbReference type="Pfam" id="PF10134">
    <property type="entry name" value="RPA"/>
    <property type="match status" value="1"/>
</dbReference>
<organism evidence="1 2">
    <name type="scientific">Octadecabacter dasysiphoniae</name>
    <dbReference type="NCBI Taxonomy" id="2909341"/>
    <lineage>
        <taxon>Bacteria</taxon>
        <taxon>Pseudomonadati</taxon>
        <taxon>Pseudomonadota</taxon>
        <taxon>Alphaproteobacteria</taxon>
        <taxon>Rhodobacterales</taxon>
        <taxon>Roseobacteraceae</taxon>
        <taxon>Octadecabacter</taxon>
    </lineage>
</organism>
<comment type="caution">
    <text evidence="1">The sequence shown here is derived from an EMBL/GenBank/DDBJ whole genome shotgun (WGS) entry which is preliminary data.</text>
</comment>
<evidence type="ECO:0000313" key="1">
    <source>
        <dbReference type="EMBL" id="MCF2873033.1"/>
    </source>
</evidence>
<sequence length="151" mass="17185">MALLPDRHPQKDFFILDIADVVLKDDMASMEHPLFSLATKPDHRHLEYRGGGNRLKIIPSGVGLPTIFDKDILIFCISQLMHKKNRGEPIGSRVRFSGRELLMATNRPTNNLGYQRLEQAFHRLRGTNFQTDITTGNKRETRIFGLIDEGG</sequence>
<dbReference type="RefSeq" id="WP_235227363.1">
    <property type="nucleotide sequence ID" value="NZ_JAKGAQ010000009.1"/>
</dbReference>
<keyword evidence="2" id="KW-1185">Reference proteome</keyword>
<dbReference type="InterPro" id="IPR018777">
    <property type="entry name" value="Replication_initiator_prot_A"/>
</dbReference>
<feature type="non-terminal residue" evidence="1">
    <location>
        <position position="151"/>
    </location>
</feature>
<evidence type="ECO:0000313" key="2">
    <source>
        <dbReference type="Proteomes" id="UP001200557"/>
    </source>
</evidence>
<dbReference type="Proteomes" id="UP001200557">
    <property type="component" value="Unassembled WGS sequence"/>
</dbReference>
<dbReference type="EMBL" id="JAKGAQ010000009">
    <property type="protein sequence ID" value="MCF2873033.1"/>
    <property type="molecule type" value="Genomic_DNA"/>
</dbReference>
<proteinExistence type="predicted"/>
<gene>
    <name evidence="1" type="ORF">L0664_18365</name>
</gene>
<reference evidence="1 2" key="1">
    <citation type="submission" date="2022-01" db="EMBL/GenBank/DDBJ databases">
        <title>Octadecabacter sp. nov., isolated from a marine alga.</title>
        <authorList>
            <person name="Jin M.S."/>
            <person name="Kim H.M."/>
            <person name="Han D.M."/>
            <person name="Jung J.J."/>
            <person name="Jeon C.O."/>
        </authorList>
    </citation>
    <scope>NUCLEOTIDE SEQUENCE [LARGE SCALE GENOMIC DNA]</scope>
    <source>
        <strain evidence="1 2">G9-8</strain>
    </source>
</reference>
<name>A0ABS9D416_9RHOB</name>
<protein>
    <submittedName>
        <fullName evidence="1">Replication initiator protein A</fullName>
    </submittedName>
</protein>